<organism evidence="2 3">
    <name type="scientific">Flaviaesturariibacter amylovorans</name>
    <dbReference type="NCBI Taxonomy" id="1084520"/>
    <lineage>
        <taxon>Bacteria</taxon>
        <taxon>Pseudomonadati</taxon>
        <taxon>Bacteroidota</taxon>
        <taxon>Chitinophagia</taxon>
        <taxon>Chitinophagales</taxon>
        <taxon>Chitinophagaceae</taxon>
        <taxon>Flaviaestuariibacter</taxon>
    </lineage>
</organism>
<evidence type="ECO:0000313" key="2">
    <source>
        <dbReference type="EMBL" id="GAA4323484.1"/>
    </source>
</evidence>
<keyword evidence="3" id="KW-1185">Reference proteome</keyword>
<dbReference type="EMBL" id="BAABGY010000004">
    <property type="protein sequence ID" value="GAA4323484.1"/>
    <property type="molecule type" value="Genomic_DNA"/>
</dbReference>
<name>A0ABP8GFP1_9BACT</name>
<feature type="chain" id="PRO_5045589444" evidence="1">
    <location>
        <begin position="21"/>
        <end position="171"/>
    </location>
</feature>
<keyword evidence="1" id="KW-0732">Signal</keyword>
<proteinExistence type="predicted"/>
<protein>
    <submittedName>
        <fullName evidence="2">Uncharacterized protein</fullName>
    </submittedName>
</protein>
<comment type="caution">
    <text evidence="2">The sequence shown here is derived from an EMBL/GenBank/DDBJ whole genome shotgun (WGS) entry which is preliminary data.</text>
</comment>
<accession>A0ABP8GFP1</accession>
<reference evidence="3" key="1">
    <citation type="journal article" date="2019" name="Int. J. Syst. Evol. Microbiol.">
        <title>The Global Catalogue of Microorganisms (GCM) 10K type strain sequencing project: providing services to taxonomists for standard genome sequencing and annotation.</title>
        <authorList>
            <consortium name="The Broad Institute Genomics Platform"/>
            <consortium name="The Broad Institute Genome Sequencing Center for Infectious Disease"/>
            <person name="Wu L."/>
            <person name="Ma J."/>
        </authorList>
    </citation>
    <scope>NUCLEOTIDE SEQUENCE [LARGE SCALE GENOMIC DNA]</scope>
    <source>
        <strain evidence="3">JCM 17919</strain>
    </source>
</reference>
<evidence type="ECO:0000313" key="3">
    <source>
        <dbReference type="Proteomes" id="UP001501725"/>
    </source>
</evidence>
<dbReference type="Proteomes" id="UP001501725">
    <property type="component" value="Unassembled WGS sequence"/>
</dbReference>
<feature type="signal peptide" evidence="1">
    <location>
        <begin position="1"/>
        <end position="20"/>
    </location>
</feature>
<gene>
    <name evidence="2" type="ORF">GCM10023184_10330</name>
</gene>
<sequence>MKKILMSAALVVLTTVAASAQHKKTKGKTTVASDNAPTRLTSTSANAAFSGAAESRSTGFSIADPKVNFLNGRAAGVIPDERVERPVINMPKLRYGIARGHLLFYNTTAPTMGSFTGTGSVGTGSSIGSVGTSGRATGVNGKNPYAGPGIYGNRVGVSGAPVNLPPTDTRD</sequence>
<evidence type="ECO:0000256" key="1">
    <source>
        <dbReference type="SAM" id="SignalP"/>
    </source>
</evidence>
<dbReference type="RefSeq" id="WP_345253931.1">
    <property type="nucleotide sequence ID" value="NZ_BAABGY010000004.1"/>
</dbReference>